<evidence type="ECO:0000313" key="3">
    <source>
        <dbReference type="Proteomes" id="UP001501612"/>
    </source>
</evidence>
<evidence type="ECO:0000313" key="2">
    <source>
        <dbReference type="EMBL" id="GAA1929760.1"/>
    </source>
</evidence>
<comment type="caution">
    <text evidence="2">The sequence shown here is derived from an EMBL/GenBank/DDBJ whole genome shotgun (WGS) entry which is preliminary data.</text>
</comment>
<accession>A0ABN2PR59</accession>
<proteinExistence type="predicted"/>
<keyword evidence="3" id="KW-1185">Reference proteome</keyword>
<gene>
    <name evidence="2" type="ORF">GCM10009737_34520</name>
</gene>
<organism evidence="2 3">
    <name type="scientific">Nocardioides lentus</name>
    <dbReference type="NCBI Taxonomy" id="338077"/>
    <lineage>
        <taxon>Bacteria</taxon>
        <taxon>Bacillati</taxon>
        <taxon>Actinomycetota</taxon>
        <taxon>Actinomycetes</taxon>
        <taxon>Propionibacteriales</taxon>
        <taxon>Nocardioidaceae</taxon>
        <taxon>Nocardioides</taxon>
    </lineage>
</organism>
<name>A0ABN2PR59_9ACTN</name>
<dbReference type="EMBL" id="BAAAMY010000014">
    <property type="protein sequence ID" value="GAA1929760.1"/>
    <property type="molecule type" value="Genomic_DNA"/>
</dbReference>
<dbReference type="Proteomes" id="UP001501612">
    <property type="component" value="Unassembled WGS sequence"/>
</dbReference>
<sequence length="73" mass="7501">MHQAGTVALEGGALGGVDPLRRLGHDAGAVRVVVEVLDVHRADTTGARRRPLRGWDPRPATEAAGAPGGVSRS</sequence>
<feature type="region of interest" description="Disordered" evidence="1">
    <location>
        <begin position="46"/>
        <end position="73"/>
    </location>
</feature>
<reference evidence="2 3" key="1">
    <citation type="journal article" date="2019" name="Int. J. Syst. Evol. Microbiol.">
        <title>The Global Catalogue of Microorganisms (GCM) 10K type strain sequencing project: providing services to taxonomists for standard genome sequencing and annotation.</title>
        <authorList>
            <consortium name="The Broad Institute Genomics Platform"/>
            <consortium name="The Broad Institute Genome Sequencing Center for Infectious Disease"/>
            <person name="Wu L."/>
            <person name="Ma J."/>
        </authorList>
    </citation>
    <scope>NUCLEOTIDE SEQUENCE [LARGE SCALE GENOMIC DNA]</scope>
    <source>
        <strain evidence="2 3">JCM 14046</strain>
    </source>
</reference>
<protein>
    <submittedName>
        <fullName evidence="2">Uncharacterized protein</fullName>
    </submittedName>
</protein>
<evidence type="ECO:0000256" key="1">
    <source>
        <dbReference type="SAM" id="MobiDB-lite"/>
    </source>
</evidence>